<accession>A0A918J4V4</accession>
<evidence type="ECO:0000256" key="7">
    <source>
        <dbReference type="ARBA" id="ARBA00023077"/>
    </source>
</evidence>
<keyword evidence="8 10" id="KW-0472">Membrane</keyword>
<dbReference type="Gene3D" id="2.60.40.1120">
    <property type="entry name" value="Carboxypeptidase-like, regulatory domain"/>
    <property type="match status" value="1"/>
</dbReference>
<feature type="domain" description="Secretin/TonB short N-terminal" evidence="12">
    <location>
        <begin position="35"/>
        <end position="86"/>
    </location>
</feature>
<protein>
    <submittedName>
        <fullName evidence="13">SusC/RagA family TonB-linked outer membrane protein</fullName>
    </submittedName>
</protein>
<name>A0A918J4V4_9FLAO</name>
<evidence type="ECO:0000256" key="8">
    <source>
        <dbReference type="ARBA" id="ARBA00023136"/>
    </source>
</evidence>
<evidence type="ECO:0000259" key="12">
    <source>
        <dbReference type="SMART" id="SM00965"/>
    </source>
</evidence>
<keyword evidence="4" id="KW-0410">Iron transport</keyword>
<dbReference type="InterPro" id="IPR008969">
    <property type="entry name" value="CarboxyPept-like_regulatory"/>
</dbReference>
<evidence type="ECO:0000256" key="6">
    <source>
        <dbReference type="ARBA" id="ARBA00023004"/>
    </source>
</evidence>
<keyword evidence="9 10" id="KW-0998">Cell outer membrane</keyword>
<dbReference type="Pfam" id="PF07715">
    <property type="entry name" value="Plug"/>
    <property type="match status" value="1"/>
</dbReference>
<dbReference type="Pfam" id="PF00593">
    <property type="entry name" value="TonB_dep_Rec_b-barrel"/>
    <property type="match status" value="1"/>
</dbReference>
<dbReference type="NCBIfam" id="TIGR04056">
    <property type="entry name" value="OMP_RagA_SusC"/>
    <property type="match status" value="1"/>
</dbReference>
<dbReference type="GO" id="GO:0009279">
    <property type="term" value="C:cell outer membrane"/>
    <property type="evidence" value="ECO:0007669"/>
    <property type="project" value="UniProtKB-SubCell"/>
</dbReference>
<evidence type="ECO:0000313" key="14">
    <source>
        <dbReference type="Proteomes" id="UP000634668"/>
    </source>
</evidence>
<dbReference type="PROSITE" id="PS52016">
    <property type="entry name" value="TONB_DEPENDENT_REC_3"/>
    <property type="match status" value="1"/>
</dbReference>
<dbReference type="NCBIfam" id="TIGR04057">
    <property type="entry name" value="SusC_RagA_signa"/>
    <property type="match status" value="1"/>
</dbReference>
<dbReference type="GO" id="GO:0006826">
    <property type="term" value="P:iron ion transport"/>
    <property type="evidence" value="ECO:0007669"/>
    <property type="project" value="UniProtKB-KW"/>
</dbReference>
<keyword evidence="4" id="KW-0406">Ion transport</keyword>
<proteinExistence type="inferred from homology"/>
<keyword evidence="6" id="KW-0408">Iron</keyword>
<keyword evidence="5 10" id="KW-0812">Transmembrane</keyword>
<dbReference type="Pfam" id="PF13715">
    <property type="entry name" value="CarbopepD_reg_2"/>
    <property type="match status" value="1"/>
</dbReference>
<dbReference type="Gene3D" id="2.40.170.20">
    <property type="entry name" value="TonB-dependent receptor, beta-barrel domain"/>
    <property type="match status" value="1"/>
</dbReference>
<dbReference type="InterPro" id="IPR023996">
    <property type="entry name" value="TonB-dep_OMP_SusC/RagA"/>
</dbReference>
<comment type="similarity">
    <text evidence="10 11">Belongs to the TonB-dependent receptor family.</text>
</comment>
<dbReference type="InterPro" id="IPR036942">
    <property type="entry name" value="Beta-barrel_TonB_sf"/>
</dbReference>
<dbReference type="InterPro" id="IPR000531">
    <property type="entry name" value="Beta-barrel_TonB"/>
</dbReference>
<evidence type="ECO:0000256" key="2">
    <source>
        <dbReference type="ARBA" id="ARBA00022448"/>
    </source>
</evidence>
<dbReference type="InterPro" id="IPR023997">
    <property type="entry name" value="TonB-dep_OMP_SusC/RagA_CS"/>
</dbReference>
<dbReference type="SUPFAM" id="SSF56935">
    <property type="entry name" value="Porins"/>
    <property type="match status" value="1"/>
</dbReference>
<dbReference type="EMBL" id="BMWP01000036">
    <property type="protein sequence ID" value="GGW48511.1"/>
    <property type="molecule type" value="Genomic_DNA"/>
</dbReference>
<keyword evidence="14" id="KW-1185">Reference proteome</keyword>
<dbReference type="InterPro" id="IPR011662">
    <property type="entry name" value="Secretin/TonB_short_N"/>
</dbReference>
<dbReference type="SMART" id="SM00965">
    <property type="entry name" value="STN"/>
    <property type="match status" value="1"/>
</dbReference>
<dbReference type="InterPro" id="IPR037066">
    <property type="entry name" value="Plug_dom_sf"/>
</dbReference>
<evidence type="ECO:0000256" key="9">
    <source>
        <dbReference type="ARBA" id="ARBA00023237"/>
    </source>
</evidence>
<evidence type="ECO:0000256" key="5">
    <source>
        <dbReference type="ARBA" id="ARBA00022692"/>
    </source>
</evidence>
<sequence length="1164" mass="128349">MQANSTYSQKTKISLELGNTTVETVLNEIESKTEFKFIFNTKTVDLNRRVSIKVKKASVEKILDILFKEMNVSYILEDRKILLKKIGINEAIEVTPSASTPTSKQFQVSGTIIDSEGSKLPGASIVEKGTTNGTQSDFDGNFIIDLTNDNAVLIISYIGFTTKEIPVNGQTNLTISLEESAAQLDEIVVTALGIKRDKKALGYSVSSVSSEEIIESGQANVINALQGKVAGLNITKGSGLSDASSSIVLRGNNSINGNNAALIVVDGVIYNNSTFGNNTVDRGQGISDLNTDDIESVTVLKGANASALYGGDGANGVLVITTKKQLKNKGVGVTVNSGVVFTEVATLPNLQNIYGQGKGEVGEFQGMGADGFPLIGGGTNDETWGPKMEGQPVRINWLRDQPLVPYSPQPNNIRDLFDTGVTFKNTVSISQATEKSTYYGSLVHNKADEYIPTAMTQKTGISLRVNHQLTSKLSVDAIFNYISSKGHNRPENNFSSSANFATHPRSLRLGDLRPGRYPESGIDWGRPDWQDGQPILWTTTENIDQYYWGLYVDSNDDSRKRSIGNFKLNYEFNNWLSLMLRHSFDETHYSNWEITQPKSRPIPNGRYSKQDAFQRNYSTDFLFMADKNFFDNRLNLNGTVGGIQNGFEGKFADFVGNSFVFEDVYTPNNTLSKSYNYNESRAVTNSLYGTLQLGYDSLFFLDFTGRNDWSSKLNTENNSYFYSSITSSLIFSEVFKLDKRLINFGKIRFSYAEVGNAVSASINRNYSFGNSTKGASFVSNPQTLPFLNLKPERTNSTEIGLDLNMLNNRIQLDATYYRTNSFNQIIPGQPLAISSGYTSKTINGGSVENKGLELSMTAYPIRNKDFTWETNVVYAKNKSKVIDLGGLDSPIILGGTNAVQIAVVPGESFRSIMGEGFLRNDQGLVIIKPDGSDRGVPLQTNEYINLGKVEPDWTGGIRNTFIYKNVSLGFQIDGSFGGNIFAETNMAYDEQGVSVSSLNGREGWIASENARKEAGISSSDWKNTGGVDLWIGKSVIFDPNLVNEEGVQIGGVLNEGTNAIYADPRTYWDRFRNDRAEGNIEDASFVKLREVNLAYRLPKRLLDKSPFSNVRFSVIGQNLWLLYRETEHFDPDAYRTGVGTGSLGYNDYTAPATRSVSFNVLLNF</sequence>
<comment type="caution">
    <text evidence="13">The sequence shown here is derived from an EMBL/GenBank/DDBJ whole genome shotgun (WGS) entry which is preliminary data.</text>
</comment>
<reference evidence="13" key="2">
    <citation type="submission" date="2020-09" db="EMBL/GenBank/DDBJ databases">
        <authorList>
            <person name="Sun Q."/>
            <person name="Kim S."/>
        </authorList>
    </citation>
    <scope>NUCLEOTIDE SEQUENCE</scope>
    <source>
        <strain evidence="13">KCTC 12113</strain>
    </source>
</reference>
<dbReference type="InterPro" id="IPR039426">
    <property type="entry name" value="TonB-dep_rcpt-like"/>
</dbReference>
<organism evidence="13 14">
    <name type="scientific">Arenibacter certesii</name>
    <dbReference type="NCBI Taxonomy" id="228955"/>
    <lineage>
        <taxon>Bacteria</taxon>
        <taxon>Pseudomonadati</taxon>
        <taxon>Bacteroidota</taxon>
        <taxon>Flavobacteriia</taxon>
        <taxon>Flavobacteriales</taxon>
        <taxon>Flavobacteriaceae</taxon>
        <taxon>Arenibacter</taxon>
    </lineage>
</organism>
<evidence type="ECO:0000313" key="13">
    <source>
        <dbReference type="EMBL" id="GGW48511.1"/>
    </source>
</evidence>
<dbReference type="InterPro" id="IPR012910">
    <property type="entry name" value="Plug_dom"/>
</dbReference>
<dbReference type="Proteomes" id="UP000634668">
    <property type="component" value="Unassembled WGS sequence"/>
</dbReference>
<evidence type="ECO:0000256" key="11">
    <source>
        <dbReference type="RuleBase" id="RU003357"/>
    </source>
</evidence>
<comment type="subcellular location">
    <subcellularLocation>
        <location evidence="1 10">Cell outer membrane</location>
        <topology evidence="1 10">Multi-pass membrane protein</topology>
    </subcellularLocation>
</comment>
<dbReference type="SUPFAM" id="SSF49464">
    <property type="entry name" value="Carboxypeptidase regulatory domain-like"/>
    <property type="match status" value="1"/>
</dbReference>
<evidence type="ECO:0000256" key="4">
    <source>
        <dbReference type="ARBA" id="ARBA00022496"/>
    </source>
</evidence>
<gene>
    <name evidence="13" type="ORF">GCM10007383_35730</name>
</gene>
<evidence type="ECO:0000256" key="3">
    <source>
        <dbReference type="ARBA" id="ARBA00022452"/>
    </source>
</evidence>
<evidence type="ECO:0000256" key="10">
    <source>
        <dbReference type="PROSITE-ProRule" id="PRU01360"/>
    </source>
</evidence>
<dbReference type="Pfam" id="PF07660">
    <property type="entry name" value="STN"/>
    <property type="match status" value="1"/>
</dbReference>
<dbReference type="AlphaFoldDB" id="A0A918J4V4"/>
<keyword evidence="7 11" id="KW-0798">TonB box</keyword>
<keyword evidence="3 10" id="KW-1134">Transmembrane beta strand</keyword>
<evidence type="ECO:0000256" key="1">
    <source>
        <dbReference type="ARBA" id="ARBA00004571"/>
    </source>
</evidence>
<keyword evidence="2 10" id="KW-0813">Transport</keyword>
<reference evidence="13" key="1">
    <citation type="journal article" date="2014" name="Int. J. Syst. Evol. Microbiol.">
        <title>Complete genome sequence of Corynebacterium casei LMG S-19264T (=DSM 44701T), isolated from a smear-ripened cheese.</title>
        <authorList>
            <consortium name="US DOE Joint Genome Institute (JGI-PGF)"/>
            <person name="Walter F."/>
            <person name="Albersmeier A."/>
            <person name="Kalinowski J."/>
            <person name="Ruckert C."/>
        </authorList>
    </citation>
    <scope>NUCLEOTIDE SEQUENCE</scope>
    <source>
        <strain evidence="13">KCTC 12113</strain>
    </source>
</reference>
<dbReference type="Gene3D" id="2.170.130.10">
    <property type="entry name" value="TonB-dependent receptor, plug domain"/>
    <property type="match status" value="1"/>
</dbReference>